<name>A0A9N9X701_DIABA</name>
<gene>
    <name evidence="1" type="ORF">DIABBA_LOCUS3628</name>
</gene>
<dbReference type="Proteomes" id="UP001153709">
    <property type="component" value="Chromosome 2"/>
</dbReference>
<protein>
    <submittedName>
        <fullName evidence="1">Uncharacterized protein</fullName>
    </submittedName>
</protein>
<dbReference type="OrthoDB" id="6783383at2759"/>
<keyword evidence="2" id="KW-1185">Reference proteome</keyword>
<evidence type="ECO:0000313" key="2">
    <source>
        <dbReference type="Proteomes" id="UP001153709"/>
    </source>
</evidence>
<dbReference type="AlphaFoldDB" id="A0A9N9X701"/>
<proteinExistence type="predicted"/>
<dbReference type="EMBL" id="OU898277">
    <property type="protein sequence ID" value="CAG9829872.1"/>
    <property type="molecule type" value="Genomic_DNA"/>
</dbReference>
<evidence type="ECO:0000313" key="1">
    <source>
        <dbReference type="EMBL" id="CAG9829872.1"/>
    </source>
</evidence>
<accession>A0A9N9X701</accession>
<sequence>MDRRKKRMGSLDQTVIVRRWKPQKKRRILSTISPSLIQVSSSPAHVDKRITPNNVTKVAAETETPLVSKRIQKEVGLSHLNTTTHAGTSATTTNSANLSSLFPLMVPSTTVVSSNMPLPAFPTSSLPTSVSTPASVTTSTASGSENRVQALPLVLQTPAGMGYASTSNGMILGLLQGPNITQPQLVAIPMSSVTGGNVTSISPVVNIDN</sequence>
<organism evidence="1 2">
    <name type="scientific">Diabrotica balteata</name>
    <name type="common">Banded cucumber beetle</name>
    <dbReference type="NCBI Taxonomy" id="107213"/>
    <lineage>
        <taxon>Eukaryota</taxon>
        <taxon>Metazoa</taxon>
        <taxon>Ecdysozoa</taxon>
        <taxon>Arthropoda</taxon>
        <taxon>Hexapoda</taxon>
        <taxon>Insecta</taxon>
        <taxon>Pterygota</taxon>
        <taxon>Neoptera</taxon>
        <taxon>Endopterygota</taxon>
        <taxon>Coleoptera</taxon>
        <taxon>Polyphaga</taxon>
        <taxon>Cucujiformia</taxon>
        <taxon>Chrysomeloidea</taxon>
        <taxon>Chrysomelidae</taxon>
        <taxon>Galerucinae</taxon>
        <taxon>Diabroticina</taxon>
        <taxon>Diabroticites</taxon>
        <taxon>Diabrotica</taxon>
    </lineage>
</organism>
<reference evidence="1" key="1">
    <citation type="submission" date="2022-01" db="EMBL/GenBank/DDBJ databases">
        <authorList>
            <person name="King R."/>
        </authorList>
    </citation>
    <scope>NUCLEOTIDE SEQUENCE</scope>
</reference>